<organism evidence="1 2">
    <name type="scientific">Bifidobacterium vansinderenii</name>
    <dbReference type="NCBI Taxonomy" id="1984871"/>
    <lineage>
        <taxon>Bacteria</taxon>
        <taxon>Bacillati</taxon>
        <taxon>Actinomycetota</taxon>
        <taxon>Actinomycetes</taxon>
        <taxon>Bifidobacteriales</taxon>
        <taxon>Bifidobacteriaceae</taxon>
        <taxon>Bifidobacterium</taxon>
    </lineage>
</organism>
<dbReference type="SUPFAM" id="SSF46955">
    <property type="entry name" value="Putative DNA-binding domain"/>
    <property type="match status" value="1"/>
</dbReference>
<dbReference type="EMBL" id="NEWD01000007">
    <property type="protein sequence ID" value="OXN00805.1"/>
    <property type="molecule type" value="Genomic_DNA"/>
</dbReference>
<comment type="caution">
    <text evidence="1">The sequence shown here is derived from an EMBL/GenBank/DDBJ whole genome shotgun (WGS) entry which is preliminary data.</text>
</comment>
<gene>
    <name evidence="1" type="ORF">Tam10B_0760</name>
</gene>
<dbReference type="Proteomes" id="UP000215433">
    <property type="component" value="Unassembled WGS sequence"/>
</dbReference>
<keyword evidence="2" id="KW-1185">Reference proteome</keyword>
<dbReference type="RefSeq" id="WP_093959945.1">
    <property type="nucleotide sequence ID" value="NZ_NEWD01000007.1"/>
</dbReference>
<proteinExistence type="predicted"/>
<evidence type="ECO:0000313" key="2">
    <source>
        <dbReference type="Proteomes" id="UP000215433"/>
    </source>
</evidence>
<accession>A0A229VYW8</accession>
<dbReference type="InterPro" id="IPR009061">
    <property type="entry name" value="DNA-bd_dom_put_sf"/>
</dbReference>
<sequence>MSMPTVTPSSDLDAIAAQLDPLNSPQQVFNTTGIPTSTLAFWRSEGRGIPFVKMGRVVRYKKSDVLDFISRNTYTSTAEAKEGNQ</sequence>
<reference evidence="1 2" key="1">
    <citation type="submission" date="2017-05" db="EMBL/GenBank/DDBJ databases">
        <title>Bifidobacterium vansinderenii sp. nov.</title>
        <authorList>
            <person name="Lugli G.A."/>
            <person name="Duranti S."/>
            <person name="Mangifesta M."/>
        </authorList>
    </citation>
    <scope>NUCLEOTIDE SEQUENCE [LARGE SCALE GENOMIC DNA]</scope>
    <source>
        <strain evidence="1 2">Tam10B</strain>
    </source>
</reference>
<evidence type="ECO:0000313" key="1">
    <source>
        <dbReference type="EMBL" id="OXN00805.1"/>
    </source>
</evidence>
<name>A0A229VYW8_9BIFI</name>
<dbReference type="AlphaFoldDB" id="A0A229VYW8"/>
<protein>
    <submittedName>
        <fullName evidence="1">Phage transcriptional regulator AlpA</fullName>
    </submittedName>
</protein>